<dbReference type="InterPro" id="IPR013947">
    <property type="entry name" value="Mediator_Med14"/>
</dbReference>
<organism evidence="1 2">
    <name type="scientific">Nepenthes gracilis</name>
    <name type="common">Slender pitcher plant</name>
    <dbReference type="NCBI Taxonomy" id="150966"/>
    <lineage>
        <taxon>Eukaryota</taxon>
        <taxon>Viridiplantae</taxon>
        <taxon>Streptophyta</taxon>
        <taxon>Embryophyta</taxon>
        <taxon>Tracheophyta</taxon>
        <taxon>Spermatophyta</taxon>
        <taxon>Magnoliopsida</taxon>
        <taxon>eudicotyledons</taxon>
        <taxon>Gunneridae</taxon>
        <taxon>Pentapetalae</taxon>
        <taxon>Caryophyllales</taxon>
        <taxon>Nepenthaceae</taxon>
        <taxon>Nepenthes</taxon>
    </lineage>
</organism>
<protein>
    <submittedName>
        <fullName evidence="1">Uncharacterized protein</fullName>
    </submittedName>
</protein>
<dbReference type="PANTHER" id="PTHR12809:SF2">
    <property type="entry name" value="MEDIATOR OF RNA POLYMERASE II TRANSCRIPTION SUBUNIT 14"/>
    <property type="match status" value="1"/>
</dbReference>
<reference evidence="1" key="1">
    <citation type="submission" date="2023-05" db="EMBL/GenBank/DDBJ databases">
        <title>Nepenthes gracilis genome sequencing.</title>
        <authorList>
            <person name="Fukushima K."/>
        </authorList>
    </citation>
    <scope>NUCLEOTIDE SEQUENCE</scope>
    <source>
        <strain evidence="1">SING2019-196</strain>
    </source>
</reference>
<dbReference type="PANTHER" id="PTHR12809">
    <property type="entry name" value="MEDIATOR COMPLEX SUBUNIT"/>
    <property type="match status" value="1"/>
</dbReference>
<keyword evidence="2" id="KW-1185">Reference proteome</keyword>
<dbReference type="GO" id="GO:0003712">
    <property type="term" value="F:transcription coregulator activity"/>
    <property type="evidence" value="ECO:0007669"/>
    <property type="project" value="InterPro"/>
</dbReference>
<comment type="caution">
    <text evidence="1">The sequence shown here is derived from an EMBL/GenBank/DDBJ whole genome shotgun (WGS) entry which is preliminary data.</text>
</comment>
<accession>A0AAD3XR29</accession>
<dbReference type="GO" id="GO:0070847">
    <property type="term" value="C:core mediator complex"/>
    <property type="evidence" value="ECO:0007669"/>
    <property type="project" value="TreeGrafter"/>
</dbReference>
<evidence type="ECO:0000313" key="2">
    <source>
        <dbReference type="Proteomes" id="UP001279734"/>
    </source>
</evidence>
<name>A0AAD3XR29_NEPGR</name>
<proteinExistence type="predicted"/>
<sequence length="162" mass="18109">MEALDISYIEEAVLGNVFSNIWFGLPFSIGDSWSHICLRLGSPGSMCWDVKINDQHFRDLWELQKGSSATPWGCGVRVASKSDVDSHIHYDSEAVVLSYLSVEEDNVKKLVADIRRLSSARMFALGMQKLLVRIEEKLEVTAPSDGKAVVKGEVLWMGLTNY</sequence>
<dbReference type="GO" id="GO:0006357">
    <property type="term" value="P:regulation of transcription by RNA polymerase II"/>
    <property type="evidence" value="ECO:0007669"/>
    <property type="project" value="InterPro"/>
</dbReference>
<dbReference type="AlphaFoldDB" id="A0AAD3XR29"/>
<evidence type="ECO:0000313" key="1">
    <source>
        <dbReference type="EMBL" id="GMH13200.1"/>
    </source>
</evidence>
<dbReference type="EMBL" id="BSYO01000012">
    <property type="protein sequence ID" value="GMH13200.1"/>
    <property type="molecule type" value="Genomic_DNA"/>
</dbReference>
<dbReference type="GO" id="GO:0016592">
    <property type="term" value="C:mediator complex"/>
    <property type="evidence" value="ECO:0007669"/>
    <property type="project" value="InterPro"/>
</dbReference>
<gene>
    <name evidence="1" type="ORF">Nepgr_015041</name>
</gene>
<dbReference type="Proteomes" id="UP001279734">
    <property type="component" value="Unassembled WGS sequence"/>
</dbReference>